<dbReference type="InterPro" id="IPR011010">
    <property type="entry name" value="DNA_brk_join_enz"/>
</dbReference>
<feature type="domain" description="Tyr recombinase" evidence="2">
    <location>
        <begin position="1"/>
        <end position="90"/>
    </location>
</feature>
<dbReference type="GO" id="GO:0003677">
    <property type="term" value="F:DNA binding"/>
    <property type="evidence" value="ECO:0007669"/>
    <property type="project" value="InterPro"/>
</dbReference>
<dbReference type="AlphaFoldDB" id="A0A9Y2MX49"/>
<evidence type="ECO:0000313" key="3">
    <source>
        <dbReference type="EMBL" id="WIX78669.1"/>
    </source>
</evidence>
<evidence type="ECO:0000259" key="2">
    <source>
        <dbReference type="PROSITE" id="PS51898"/>
    </source>
</evidence>
<dbReference type="Proteomes" id="UP001236014">
    <property type="component" value="Chromosome"/>
</dbReference>
<dbReference type="InterPro" id="IPR013762">
    <property type="entry name" value="Integrase-like_cat_sf"/>
</dbReference>
<dbReference type="KEGG" id="acab:QRX50_46270"/>
<dbReference type="Pfam" id="PF00589">
    <property type="entry name" value="Phage_integrase"/>
    <property type="match status" value="1"/>
</dbReference>
<dbReference type="EMBL" id="CP127294">
    <property type="protein sequence ID" value="WIX78669.1"/>
    <property type="molecule type" value="Genomic_DNA"/>
</dbReference>
<protein>
    <submittedName>
        <fullName evidence="3">Tyrosine-type recombinase/integrase</fullName>
    </submittedName>
</protein>
<keyword evidence="1" id="KW-0233">DNA recombination</keyword>
<reference evidence="3 4" key="1">
    <citation type="submission" date="2023-06" db="EMBL/GenBank/DDBJ databases">
        <authorList>
            <person name="Oyuntsetseg B."/>
            <person name="Kim S.B."/>
        </authorList>
    </citation>
    <scope>NUCLEOTIDE SEQUENCE [LARGE SCALE GENOMIC DNA]</scope>
    <source>
        <strain evidence="3 4">2-15</strain>
    </source>
</reference>
<accession>A0A9Y2MX49</accession>
<sequence>MLKKARNDQRLTAVMGALRTASRSGPWKALLRLAEVRDARLHDLRHTSATVLLELKVPLPAVMELMGWSNAAIAKRYMHVTSELTAAIADQVGNHVWYADDEREDEDEDEERQNAGCPVAGHPAFCLLRAGAVGFEPTDGIDRHTISSSIPGRSGWSNALVWPAQPASLTQGNERGASTLLSVALELRRS</sequence>
<dbReference type="PROSITE" id="PS51898">
    <property type="entry name" value="TYR_RECOMBINASE"/>
    <property type="match status" value="1"/>
</dbReference>
<keyword evidence="4" id="KW-1185">Reference proteome</keyword>
<dbReference type="GO" id="GO:0015074">
    <property type="term" value="P:DNA integration"/>
    <property type="evidence" value="ECO:0007669"/>
    <property type="project" value="InterPro"/>
</dbReference>
<dbReference type="RefSeq" id="WP_285969376.1">
    <property type="nucleotide sequence ID" value="NZ_CP127294.1"/>
</dbReference>
<evidence type="ECO:0000256" key="1">
    <source>
        <dbReference type="ARBA" id="ARBA00023172"/>
    </source>
</evidence>
<dbReference type="GO" id="GO:0006310">
    <property type="term" value="P:DNA recombination"/>
    <property type="evidence" value="ECO:0007669"/>
    <property type="project" value="UniProtKB-KW"/>
</dbReference>
<organism evidence="3 4">
    <name type="scientific">Amycolatopsis carbonis</name>
    <dbReference type="NCBI Taxonomy" id="715471"/>
    <lineage>
        <taxon>Bacteria</taxon>
        <taxon>Bacillati</taxon>
        <taxon>Actinomycetota</taxon>
        <taxon>Actinomycetes</taxon>
        <taxon>Pseudonocardiales</taxon>
        <taxon>Pseudonocardiaceae</taxon>
        <taxon>Amycolatopsis</taxon>
    </lineage>
</organism>
<dbReference type="Gene3D" id="1.10.443.10">
    <property type="entry name" value="Intergrase catalytic core"/>
    <property type="match status" value="1"/>
</dbReference>
<evidence type="ECO:0000313" key="4">
    <source>
        <dbReference type="Proteomes" id="UP001236014"/>
    </source>
</evidence>
<dbReference type="SUPFAM" id="SSF56349">
    <property type="entry name" value="DNA breaking-rejoining enzymes"/>
    <property type="match status" value="1"/>
</dbReference>
<gene>
    <name evidence="3" type="ORF">QRX50_46270</name>
</gene>
<proteinExistence type="predicted"/>
<dbReference type="InterPro" id="IPR002104">
    <property type="entry name" value="Integrase_catalytic"/>
</dbReference>
<name>A0A9Y2MX49_9PSEU</name>